<reference evidence="2 3" key="1">
    <citation type="submission" date="2012-11" db="EMBL/GenBank/DDBJ databases">
        <authorList>
            <person name="Huguet-Tapia J.C."/>
            <person name="Durkin A.S."/>
            <person name="Pettis G.S."/>
            <person name="Badger J.H."/>
        </authorList>
    </citation>
    <scope>NUCLEOTIDE SEQUENCE [LARGE SCALE GENOMIC DNA]</scope>
    <source>
        <strain evidence="2 3">91-03</strain>
    </source>
</reference>
<keyword evidence="3" id="KW-1185">Reference proteome</keyword>
<gene>
    <name evidence="2" type="ORF">STRIP9103_01765</name>
</gene>
<proteinExistence type="predicted"/>
<dbReference type="EMBL" id="AEJC01000134">
    <property type="protein sequence ID" value="EKX67630.1"/>
    <property type="molecule type" value="Genomic_DNA"/>
</dbReference>
<name>L1L4I9_9ACTN</name>
<evidence type="ECO:0000313" key="2">
    <source>
        <dbReference type="EMBL" id="EKX67630.1"/>
    </source>
</evidence>
<dbReference type="Proteomes" id="UP000010411">
    <property type="component" value="Unassembled WGS sequence"/>
</dbReference>
<feature type="compositionally biased region" description="Low complexity" evidence="1">
    <location>
        <begin position="1"/>
        <end position="19"/>
    </location>
</feature>
<feature type="non-terminal residue" evidence="2">
    <location>
        <position position="1"/>
    </location>
</feature>
<organism evidence="2 3">
    <name type="scientific">Streptomyces ipomoeae 91-03</name>
    <dbReference type="NCBI Taxonomy" id="698759"/>
    <lineage>
        <taxon>Bacteria</taxon>
        <taxon>Bacillati</taxon>
        <taxon>Actinomycetota</taxon>
        <taxon>Actinomycetes</taxon>
        <taxon>Kitasatosporales</taxon>
        <taxon>Streptomycetaceae</taxon>
        <taxon>Streptomyces</taxon>
    </lineage>
</organism>
<evidence type="ECO:0000256" key="1">
    <source>
        <dbReference type="SAM" id="MobiDB-lite"/>
    </source>
</evidence>
<feature type="region of interest" description="Disordered" evidence="1">
    <location>
        <begin position="1"/>
        <end position="39"/>
    </location>
</feature>
<accession>L1L4I9</accession>
<evidence type="ECO:0000313" key="3">
    <source>
        <dbReference type="Proteomes" id="UP000010411"/>
    </source>
</evidence>
<protein>
    <submittedName>
        <fullName evidence="2">Uncharacterized protein</fullName>
    </submittedName>
</protein>
<feature type="compositionally biased region" description="Low complexity" evidence="1">
    <location>
        <begin position="28"/>
        <end position="39"/>
    </location>
</feature>
<sequence length="161" mass="16475">GGRRASGARASGRVYAAPSVRRRRSRRQATPPTAARPTAAVPATGVKFWVMASPPPPAGGPPLGPAGGHATLKTLSSPVPSGTVSSVSTVGVWSITQVSRYCPLGSGWYRRALSAITGGVNPLPPLRLMDPSATGSAPVVGGWLSILQLTFRIVSKSNAAR</sequence>
<dbReference type="AlphaFoldDB" id="L1L4I9"/>
<comment type="caution">
    <text evidence="2">The sequence shown here is derived from an EMBL/GenBank/DDBJ whole genome shotgun (WGS) entry which is preliminary data.</text>
</comment>